<keyword evidence="4" id="KW-0378">Hydrolase</keyword>
<keyword evidence="6" id="KW-0067">ATP-binding</keyword>
<keyword evidence="5 12" id="KW-0347">Helicase</keyword>
<comment type="catalytic activity">
    <reaction evidence="10">
        <text>ATP + H2O = ADP + phosphate + H(+)</text>
        <dbReference type="Rhea" id="RHEA:13065"/>
        <dbReference type="ChEBI" id="CHEBI:15377"/>
        <dbReference type="ChEBI" id="CHEBI:15378"/>
        <dbReference type="ChEBI" id="CHEBI:30616"/>
        <dbReference type="ChEBI" id="CHEBI:43474"/>
        <dbReference type="ChEBI" id="CHEBI:456216"/>
        <dbReference type="EC" id="5.6.2.3"/>
    </reaction>
</comment>
<gene>
    <name evidence="12" type="ORF">SAMN04244570_1948</name>
</gene>
<sequence length="426" mass="47884">MSQVLAEKSLLGSMLTENHLIMDSGLKAEFFESHIHGTIYSAMRELAGANRAADYITLLTIREPASLGGANYLAELKSFAHPARFDEYKEILIGKWKEAEKTRLLQLAQQDNWSLSEIQHSFDALQDENTAGVETSLRNELVAQFERPFKPMDENTGTATGLAALDQILNGFQDSEFIIVAARPSMGKTDTLNHFALSAGRAGHLPIIFSLEMSKKSMIDRLIAATAGYSRLRMRDPYRLFTDKQKDAWSITMSRLDDLNIQIDDRSALKVSQIKAKARKIIKGHPDKRPIIFIDYLQIIRPEGNPVNQNQIIGQISADLKNMAKEFNCPVVVLSQLSRAVEHRPDKRPLMSDLRDSGNIEQDADVVAFLYREDYYKKETMPSDELEIDVVKHRNGPTGRISVKYIKETGKLSDIERSARRGSGTG</sequence>
<evidence type="ECO:0000256" key="4">
    <source>
        <dbReference type="ARBA" id="ARBA00022801"/>
    </source>
</evidence>
<dbReference type="InterPro" id="IPR007693">
    <property type="entry name" value="DNA_helicase_DnaB-like_N"/>
</dbReference>
<keyword evidence="3" id="KW-0547">Nucleotide-binding</keyword>
<dbReference type="Gene3D" id="1.10.860.10">
    <property type="entry name" value="DNAb Helicase, Chain A"/>
    <property type="match status" value="1"/>
</dbReference>
<evidence type="ECO:0000256" key="1">
    <source>
        <dbReference type="ARBA" id="ARBA00008428"/>
    </source>
</evidence>
<evidence type="ECO:0000313" key="12">
    <source>
        <dbReference type="EMBL" id="SKA97824.1"/>
    </source>
</evidence>
<dbReference type="EMBL" id="FUYJ01000003">
    <property type="protein sequence ID" value="SKA97824.1"/>
    <property type="molecule type" value="Genomic_DNA"/>
</dbReference>
<dbReference type="SUPFAM" id="SSF52540">
    <property type="entry name" value="P-loop containing nucleoside triphosphate hydrolases"/>
    <property type="match status" value="1"/>
</dbReference>
<dbReference type="GO" id="GO:0003677">
    <property type="term" value="F:DNA binding"/>
    <property type="evidence" value="ECO:0007669"/>
    <property type="project" value="UniProtKB-KW"/>
</dbReference>
<protein>
    <recommendedName>
        <fullName evidence="9">DNA 5'-3' helicase</fullName>
        <ecNumber evidence="9">5.6.2.3</ecNumber>
    </recommendedName>
</protein>
<organism evidence="12 13">
    <name type="scientific">Sporosarcina newyorkensis</name>
    <dbReference type="NCBI Taxonomy" id="759851"/>
    <lineage>
        <taxon>Bacteria</taxon>
        <taxon>Bacillati</taxon>
        <taxon>Bacillota</taxon>
        <taxon>Bacilli</taxon>
        <taxon>Bacillales</taxon>
        <taxon>Caryophanaceae</taxon>
        <taxon>Sporosarcina</taxon>
    </lineage>
</organism>
<dbReference type="EC" id="5.6.2.3" evidence="9"/>
<evidence type="ECO:0000256" key="9">
    <source>
        <dbReference type="ARBA" id="ARBA00044969"/>
    </source>
</evidence>
<keyword evidence="2" id="KW-0235">DNA replication</keyword>
<dbReference type="GO" id="GO:0016787">
    <property type="term" value="F:hydrolase activity"/>
    <property type="evidence" value="ECO:0007669"/>
    <property type="project" value="UniProtKB-KW"/>
</dbReference>
<dbReference type="Pfam" id="PF00772">
    <property type="entry name" value="DnaB"/>
    <property type="match status" value="1"/>
</dbReference>
<dbReference type="PROSITE" id="PS51199">
    <property type="entry name" value="SF4_HELICASE"/>
    <property type="match status" value="1"/>
</dbReference>
<feature type="domain" description="SF4 helicase" evidence="11">
    <location>
        <begin position="151"/>
        <end position="419"/>
    </location>
</feature>
<evidence type="ECO:0000259" key="11">
    <source>
        <dbReference type="PROSITE" id="PS51199"/>
    </source>
</evidence>
<accession>A0A1T4Y7L4</accession>
<dbReference type="CDD" id="cd00984">
    <property type="entry name" value="DnaB_C"/>
    <property type="match status" value="1"/>
</dbReference>
<dbReference type="InterPro" id="IPR027417">
    <property type="entry name" value="P-loop_NTPase"/>
</dbReference>
<evidence type="ECO:0000256" key="7">
    <source>
        <dbReference type="ARBA" id="ARBA00023125"/>
    </source>
</evidence>
<dbReference type="Proteomes" id="UP000190042">
    <property type="component" value="Unassembled WGS sequence"/>
</dbReference>
<keyword evidence="8" id="KW-0413">Isomerase</keyword>
<dbReference type="InterPro" id="IPR036185">
    <property type="entry name" value="DNA_heli_DnaB-like_N_sf"/>
</dbReference>
<dbReference type="GO" id="GO:0043139">
    <property type="term" value="F:5'-3' DNA helicase activity"/>
    <property type="evidence" value="ECO:0007669"/>
    <property type="project" value="UniProtKB-EC"/>
</dbReference>
<dbReference type="AlphaFoldDB" id="A0A1T4Y7L4"/>
<evidence type="ECO:0000256" key="5">
    <source>
        <dbReference type="ARBA" id="ARBA00022806"/>
    </source>
</evidence>
<keyword evidence="13" id="KW-1185">Reference proteome</keyword>
<dbReference type="Pfam" id="PF03796">
    <property type="entry name" value="DnaB_C"/>
    <property type="match status" value="1"/>
</dbReference>
<evidence type="ECO:0000256" key="8">
    <source>
        <dbReference type="ARBA" id="ARBA00023235"/>
    </source>
</evidence>
<evidence type="ECO:0000256" key="3">
    <source>
        <dbReference type="ARBA" id="ARBA00022741"/>
    </source>
</evidence>
<evidence type="ECO:0000256" key="2">
    <source>
        <dbReference type="ARBA" id="ARBA00022705"/>
    </source>
</evidence>
<evidence type="ECO:0000256" key="10">
    <source>
        <dbReference type="ARBA" id="ARBA00048954"/>
    </source>
</evidence>
<evidence type="ECO:0000256" key="6">
    <source>
        <dbReference type="ARBA" id="ARBA00022840"/>
    </source>
</evidence>
<dbReference type="InterPro" id="IPR016136">
    <property type="entry name" value="DNA_helicase_N/primase_C"/>
</dbReference>
<dbReference type="GO" id="GO:0005524">
    <property type="term" value="F:ATP binding"/>
    <property type="evidence" value="ECO:0007669"/>
    <property type="project" value="UniProtKB-KW"/>
</dbReference>
<dbReference type="Gene3D" id="3.40.50.300">
    <property type="entry name" value="P-loop containing nucleotide triphosphate hydrolases"/>
    <property type="match status" value="1"/>
</dbReference>
<dbReference type="SUPFAM" id="SSF48024">
    <property type="entry name" value="N-terminal domain of DnaB helicase"/>
    <property type="match status" value="1"/>
</dbReference>
<dbReference type="PANTHER" id="PTHR30153:SF2">
    <property type="entry name" value="REPLICATIVE DNA HELICASE"/>
    <property type="match status" value="1"/>
</dbReference>
<name>A0A1T4Y7L4_9BACL</name>
<proteinExistence type="inferred from homology"/>
<reference evidence="13" key="1">
    <citation type="submission" date="2017-02" db="EMBL/GenBank/DDBJ databases">
        <authorList>
            <person name="Varghese N."/>
            <person name="Submissions S."/>
        </authorList>
    </citation>
    <scope>NUCLEOTIDE SEQUENCE [LARGE SCALE GENOMIC DNA]</scope>
    <source>
        <strain evidence="13">DSM 23966</strain>
    </source>
</reference>
<dbReference type="GO" id="GO:0006260">
    <property type="term" value="P:DNA replication"/>
    <property type="evidence" value="ECO:0007669"/>
    <property type="project" value="UniProtKB-KW"/>
</dbReference>
<dbReference type="InterPro" id="IPR007694">
    <property type="entry name" value="DNA_helicase_DnaB-like_C"/>
</dbReference>
<dbReference type="GO" id="GO:0005829">
    <property type="term" value="C:cytosol"/>
    <property type="evidence" value="ECO:0007669"/>
    <property type="project" value="TreeGrafter"/>
</dbReference>
<evidence type="ECO:0000313" key="13">
    <source>
        <dbReference type="Proteomes" id="UP000190042"/>
    </source>
</evidence>
<keyword evidence="7" id="KW-0238">DNA-binding</keyword>
<comment type="similarity">
    <text evidence="1">Belongs to the helicase family. DnaB subfamily.</text>
</comment>
<dbReference type="PANTHER" id="PTHR30153">
    <property type="entry name" value="REPLICATIVE DNA HELICASE DNAB"/>
    <property type="match status" value="1"/>
</dbReference>
<dbReference type="RefSeq" id="WP_078817476.1">
    <property type="nucleotide sequence ID" value="NZ_FUYJ01000003.1"/>
</dbReference>